<organism evidence="2 3">
    <name type="scientific">Streptomyces luteoverticillatus</name>
    <name type="common">Streptoverticillium luteoverticillatus</name>
    <dbReference type="NCBI Taxonomy" id="66425"/>
    <lineage>
        <taxon>Bacteria</taxon>
        <taxon>Bacillati</taxon>
        <taxon>Actinomycetota</taxon>
        <taxon>Actinomycetes</taxon>
        <taxon>Kitasatosporales</taxon>
        <taxon>Streptomycetaceae</taxon>
        <taxon>Streptomyces</taxon>
    </lineage>
</organism>
<dbReference type="Proteomes" id="UP000267900">
    <property type="component" value="Chromosome"/>
</dbReference>
<evidence type="ECO:0000259" key="1">
    <source>
        <dbReference type="PROSITE" id="PS50943"/>
    </source>
</evidence>
<dbReference type="GO" id="GO:0003677">
    <property type="term" value="F:DNA binding"/>
    <property type="evidence" value="ECO:0007669"/>
    <property type="project" value="InterPro"/>
</dbReference>
<gene>
    <name evidence="2" type="ORF">EKH77_14380</name>
</gene>
<feature type="domain" description="HTH cro/C1-type" evidence="1">
    <location>
        <begin position="18"/>
        <end position="73"/>
    </location>
</feature>
<dbReference type="InterPro" id="IPR043917">
    <property type="entry name" value="DUF5753"/>
</dbReference>
<dbReference type="Gene3D" id="1.10.260.40">
    <property type="entry name" value="lambda repressor-like DNA-binding domains"/>
    <property type="match status" value="1"/>
</dbReference>
<name>A0A3Q9FWW1_STRLT</name>
<accession>A0A3Q9FWW1</accession>
<evidence type="ECO:0000313" key="3">
    <source>
        <dbReference type="Proteomes" id="UP000267900"/>
    </source>
</evidence>
<dbReference type="PROSITE" id="PS50943">
    <property type="entry name" value="HTH_CROC1"/>
    <property type="match status" value="1"/>
</dbReference>
<dbReference type="InterPro" id="IPR001387">
    <property type="entry name" value="Cro/C1-type_HTH"/>
</dbReference>
<sequence length="283" mass="31554">MAPRTVTTARQRRLGTELRKMREAANLTAREAARLIGVDHTKISHMETARFGVSADRIRVLADAYGCPDRAYVDALVAMAAERGRGWWEEYRGILPDGFLDLTELENKATSLRTYQVTHLPGLAQTPDYARAVFELTFPRLPKDDVEARIAHRMRRAQVLSRSDSPRYSAIIHEAALRMRFGGREVARRQLEHLLTLSMNPRCELRVIPFESAGFAGSGQAVLYASGPLPQLDTVHLDTAHGATFLSADAELGAYRDLLDAMARSTLSVKQSREAIKDIAQKL</sequence>
<dbReference type="Pfam" id="PF13560">
    <property type="entry name" value="HTH_31"/>
    <property type="match status" value="1"/>
</dbReference>
<reference evidence="2 3" key="1">
    <citation type="submission" date="2018-12" db="EMBL/GenBank/DDBJ databases">
        <title>The whole draft genome of Streptomyce luteoverticillatus CGMCC 15060.</title>
        <authorList>
            <person name="Feng Z."/>
            <person name="Chen G."/>
            <person name="Zhang J."/>
            <person name="Zhu H."/>
            <person name="Yu X."/>
            <person name="Zhang W."/>
            <person name="Zhang X."/>
        </authorList>
    </citation>
    <scope>NUCLEOTIDE SEQUENCE [LARGE SCALE GENOMIC DNA]</scope>
    <source>
        <strain evidence="2 3">CGMCC 15060</strain>
    </source>
</reference>
<protein>
    <submittedName>
        <fullName evidence="2">XRE family transcriptional regulator</fullName>
    </submittedName>
</protein>
<dbReference type="CDD" id="cd00093">
    <property type="entry name" value="HTH_XRE"/>
    <property type="match status" value="1"/>
</dbReference>
<evidence type="ECO:0000313" key="2">
    <source>
        <dbReference type="EMBL" id="AZQ72245.1"/>
    </source>
</evidence>
<dbReference type="SMART" id="SM00530">
    <property type="entry name" value="HTH_XRE"/>
    <property type="match status" value="1"/>
</dbReference>
<dbReference type="InterPro" id="IPR010982">
    <property type="entry name" value="Lambda_DNA-bd_dom_sf"/>
</dbReference>
<dbReference type="Pfam" id="PF19054">
    <property type="entry name" value="DUF5753"/>
    <property type="match status" value="1"/>
</dbReference>
<dbReference type="SUPFAM" id="SSF47413">
    <property type="entry name" value="lambda repressor-like DNA-binding domains"/>
    <property type="match status" value="1"/>
</dbReference>
<dbReference type="RefSeq" id="WP_126914774.1">
    <property type="nucleotide sequence ID" value="NZ_CP034587.1"/>
</dbReference>
<keyword evidence="3" id="KW-1185">Reference proteome</keyword>
<dbReference type="AlphaFoldDB" id="A0A3Q9FWW1"/>
<dbReference type="EMBL" id="CP034587">
    <property type="protein sequence ID" value="AZQ72245.1"/>
    <property type="molecule type" value="Genomic_DNA"/>
</dbReference>
<proteinExistence type="predicted"/>
<dbReference type="OrthoDB" id="3462393at2"/>